<organism evidence="4 5">
    <name type="scientific">Duganella phyllosphaerae</name>
    <dbReference type="NCBI Taxonomy" id="762836"/>
    <lineage>
        <taxon>Bacteria</taxon>
        <taxon>Pseudomonadati</taxon>
        <taxon>Pseudomonadota</taxon>
        <taxon>Betaproteobacteria</taxon>
        <taxon>Burkholderiales</taxon>
        <taxon>Oxalobacteraceae</taxon>
        <taxon>Telluria group</taxon>
        <taxon>Duganella</taxon>
    </lineage>
</organism>
<protein>
    <submittedName>
        <fullName evidence="4">Mce related protein</fullName>
    </submittedName>
</protein>
<evidence type="ECO:0000259" key="3">
    <source>
        <dbReference type="Pfam" id="PF02470"/>
    </source>
</evidence>
<keyword evidence="2" id="KW-1133">Transmembrane helix</keyword>
<feature type="domain" description="Mce/MlaD" evidence="3">
    <location>
        <begin position="38"/>
        <end position="112"/>
    </location>
</feature>
<dbReference type="PANTHER" id="PTHR36698:SF2">
    <property type="entry name" value="MCE_MLAD DOMAIN-CONTAINING PROTEIN"/>
    <property type="match status" value="1"/>
</dbReference>
<feature type="region of interest" description="Disordered" evidence="1">
    <location>
        <begin position="289"/>
        <end position="315"/>
    </location>
</feature>
<dbReference type="Pfam" id="PF02470">
    <property type="entry name" value="MlaD"/>
    <property type="match status" value="1"/>
</dbReference>
<keyword evidence="5" id="KW-1185">Reference proteome</keyword>
<gene>
    <name evidence="4" type="ORF">DUPY_47240</name>
</gene>
<proteinExistence type="predicted"/>
<dbReference type="AlphaFoldDB" id="A0A1E7W9D6"/>
<feature type="compositionally biased region" description="Low complexity" evidence="1">
    <location>
        <begin position="305"/>
        <end position="315"/>
    </location>
</feature>
<feature type="transmembrane region" description="Helical" evidence="2">
    <location>
        <begin position="7"/>
        <end position="28"/>
    </location>
</feature>
<keyword evidence="2" id="KW-0812">Transmembrane</keyword>
<accession>A0A1E7W9D6</accession>
<evidence type="ECO:0000256" key="1">
    <source>
        <dbReference type="SAM" id="MobiDB-lite"/>
    </source>
</evidence>
<dbReference type="InterPro" id="IPR003399">
    <property type="entry name" value="Mce/MlaD"/>
</dbReference>
<evidence type="ECO:0000313" key="4">
    <source>
        <dbReference type="EMBL" id="OEZ93033.1"/>
    </source>
</evidence>
<dbReference type="EMBL" id="LROM01000141">
    <property type="protein sequence ID" value="OEZ93033.1"/>
    <property type="molecule type" value="Genomic_DNA"/>
</dbReference>
<dbReference type="RefSeq" id="WP_070251614.1">
    <property type="nucleotide sequence ID" value="NZ_LROM01000141.1"/>
</dbReference>
<dbReference type="OrthoDB" id="5294672at2"/>
<comment type="caution">
    <text evidence="4">The sequence shown here is derived from an EMBL/GenBank/DDBJ whole genome shotgun (WGS) entry which is preliminary data.</text>
</comment>
<sequence length="315" mass="34129">MENRSHALTTGFFTITLLIAAILFGLWFNQDRVERVPYVIATTQSVPGLNPQAPVRYRGLEVGKVGSIAFDPQMAGQILVTLNINTDAPITRTTFATLGYQGVTGIAFISLDDEKTGSPLLATNTDHPARIPLRQGFLDQVEKRGREILTQTEEVTRRLNTLLSPENQKIMLAAFADVSTTANKYRDLPEKLEPTIAKLPALANHAQSTLDSFNALATDLNRLSTSLQAPDGPIQRVSDSVERIITSVESVAGGIEMDTLPQVNSLSDDTRASMRAVRRTMNKINDRPQSLIFGAPGIPPGPGEEGFAAPIAPAK</sequence>
<dbReference type="Proteomes" id="UP000175989">
    <property type="component" value="Unassembled WGS sequence"/>
</dbReference>
<name>A0A1E7W9D6_9BURK</name>
<evidence type="ECO:0000313" key="5">
    <source>
        <dbReference type="Proteomes" id="UP000175989"/>
    </source>
</evidence>
<keyword evidence="2" id="KW-0472">Membrane</keyword>
<reference evidence="5" key="1">
    <citation type="journal article" date="2016" name="Front. Microbiol.">
        <title>Molecular Keys to the Janthinobacterium and Duganella spp. Interaction with the Plant Pathogen Fusarium graminearum.</title>
        <authorList>
            <person name="Haack F.S."/>
            <person name="Poehlein A."/>
            <person name="Kroger C."/>
            <person name="Voigt C.A."/>
            <person name="Piepenbring M."/>
            <person name="Bode H.B."/>
            <person name="Daniel R."/>
            <person name="Schafer W."/>
            <person name="Streit W.R."/>
        </authorList>
    </citation>
    <scope>NUCLEOTIDE SEQUENCE [LARGE SCALE GENOMIC DNA]</scope>
    <source>
        <strain evidence="5">T54</strain>
    </source>
</reference>
<dbReference type="PANTHER" id="PTHR36698">
    <property type="entry name" value="BLL5892 PROTEIN"/>
    <property type="match status" value="1"/>
</dbReference>
<dbReference type="PATRIC" id="fig|762836.4.peg.4861"/>
<evidence type="ECO:0000256" key="2">
    <source>
        <dbReference type="SAM" id="Phobius"/>
    </source>
</evidence>